<gene>
    <name evidence="1" type="ORF">QVD17_02053</name>
</gene>
<evidence type="ECO:0000313" key="2">
    <source>
        <dbReference type="Proteomes" id="UP001229421"/>
    </source>
</evidence>
<organism evidence="1 2">
    <name type="scientific">Tagetes erecta</name>
    <name type="common">African marigold</name>
    <dbReference type="NCBI Taxonomy" id="13708"/>
    <lineage>
        <taxon>Eukaryota</taxon>
        <taxon>Viridiplantae</taxon>
        <taxon>Streptophyta</taxon>
        <taxon>Embryophyta</taxon>
        <taxon>Tracheophyta</taxon>
        <taxon>Spermatophyta</taxon>
        <taxon>Magnoliopsida</taxon>
        <taxon>eudicotyledons</taxon>
        <taxon>Gunneridae</taxon>
        <taxon>Pentapetalae</taxon>
        <taxon>asterids</taxon>
        <taxon>campanulids</taxon>
        <taxon>Asterales</taxon>
        <taxon>Asteraceae</taxon>
        <taxon>Asteroideae</taxon>
        <taxon>Heliantheae alliance</taxon>
        <taxon>Tageteae</taxon>
        <taxon>Tagetes</taxon>
    </lineage>
</organism>
<sequence>MEIVRYAIESHGNKRDVEHRLNFEQHAFASKSFDYLSKSRLLLVSLVKKSSHKVNFTSMKMVKEVYEDVEVCSFHMKMVKEVHEDVEVCSFHSDDLL</sequence>
<accession>A0AAD8L5W5</accession>
<keyword evidence="2" id="KW-1185">Reference proteome</keyword>
<protein>
    <submittedName>
        <fullName evidence="1">Uncharacterized protein</fullName>
    </submittedName>
</protein>
<comment type="caution">
    <text evidence="1">The sequence shown here is derived from an EMBL/GenBank/DDBJ whole genome shotgun (WGS) entry which is preliminary data.</text>
</comment>
<name>A0AAD8L5W5_TARER</name>
<dbReference type="Proteomes" id="UP001229421">
    <property type="component" value="Unassembled WGS sequence"/>
</dbReference>
<dbReference type="EMBL" id="JAUHHV010000001">
    <property type="protein sequence ID" value="KAK1436274.1"/>
    <property type="molecule type" value="Genomic_DNA"/>
</dbReference>
<proteinExistence type="predicted"/>
<reference evidence="1" key="1">
    <citation type="journal article" date="2023" name="bioRxiv">
        <title>Improved chromosome-level genome assembly for marigold (Tagetes erecta).</title>
        <authorList>
            <person name="Jiang F."/>
            <person name="Yuan L."/>
            <person name="Wang S."/>
            <person name="Wang H."/>
            <person name="Xu D."/>
            <person name="Wang A."/>
            <person name="Fan W."/>
        </authorList>
    </citation>
    <scope>NUCLEOTIDE SEQUENCE</scope>
    <source>
        <strain evidence="1">WSJ</strain>
        <tissue evidence="1">Leaf</tissue>
    </source>
</reference>
<dbReference type="AlphaFoldDB" id="A0AAD8L5W5"/>
<evidence type="ECO:0000313" key="1">
    <source>
        <dbReference type="EMBL" id="KAK1436274.1"/>
    </source>
</evidence>